<evidence type="ECO:0000313" key="2">
    <source>
        <dbReference type="EMBL" id="SPJ74133.1"/>
    </source>
</evidence>
<protein>
    <submittedName>
        <fullName evidence="2">Uncharacterized protein</fullName>
    </submittedName>
</protein>
<evidence type="ECO:0000256" key="1">
    <source>
        <dbReference type="SAM" id="Coils"/>
    </source>
</evidence>
<proteinExistence type="predicted"/>
<reference evidence="2" key="1">
    <citation type="submission" date="2018-03" db="EMBL/GenBank/DDBJ databases">
        <authorList>
            <person name="Guldener U."/>
        </authorList>
    </citation>
    <scope>NUCLEOTIDE SEQUENCE</scope>
</reference>
<dbReference type="Proteomes" id="UP001187734">
    <property type="component" value="Unassembled WGS sequence"/>
</dbReference>
<dbReference type="EMBL" id="ONZP01000116">
    <property type="protein sequence ID" value="SPJ74133.1"/>
    <property type="molecule type" value="Genomic_DNA"/>
</dbReference>
<comment type="caution">
    <text evidence="2">The sequence shown here is derived from an EMBL/GenBank/DDBJ whole genome shotgun (WGS) entry which is preliminary data.</text>
</comment>
<keyword evidence="1" id="KW-0175">Coiled coil</keyword>
<gene>
    <name evidence="2" type="ORF">FTOL_03863</name>
</gene>
<organism evidence="2 3">
    <name type="scientific">Fusarium torulosum</name>
    <dbReference type="NCBI Taxonomy" id="33205"/>
    <lineage>
        <taxon>Eukaryota</taxon>
        <taxon>Fungi</taxon>
        <taxon>Dikarya</taxon>
        <taxon>Ascomycota</taxon>
        <taxon>Pezizomycotina</taxon>
        <taxon>Sordariomycetes</taxon>
        <taxon>Hypocreomycetidae</taxon>
        <taxon>Hypocreales</taxon>
        <taxon>Nectriaceae</taxon>
        <taxon>Fusarium</taxon>
    </lineage>
</organism>
<sequence>MTSALWDPEHLLQITHGTRDRWDIDEPNRSKIRPLLDLMSQTLPESITTDTLRHLARLCLCSSYHSHQVETFVSDWQTVINTTVQCNRRMTQAQAAEAESQLSVATAEVLHLEESLDTLRYDYAEIQTRLELVATESDEKIAKLNKVAQDNEAEHAATELSFREMISSQETWKDQAAEELESRTKAEEENAVLQARLEKVNGQLRDFESVQEENNELKEQISLLAEEFKGAKRAVDDETKKANDVEQQRADERALAQSMMDQYKAQLDQERSHCAVLRGRIECLELVVTEMEDDILSCWSHKFWGWMAKVGKGGASKLRMGSQKETTREIALKTYA</sequence>
<feature type="coiled-coil region" evidence="1">
    <location>
        <begin position="88"/>
        <end position="115"/>
    </location>
</feature>
<feature type="coiled-coil region" evidence="1">
    <location>
        <begin position="176"/>
        <end position="248"/>
    </location>
</feature>
<evidence type="ECO:0000313" key="3">
    <source>
        <dbReference type="Proteomes" id="UP001187734"/>
    </source>
</evidence>
<name>A0AAE8M4N5_9HYPO</name>
<dbReference type="AlphaFoldDB" id="A0AAE8M4N5"/>
<accession>A0AAE8M4N5</accession>
<keyword evidence="3" id="KW-1185">Reference proteome</keyword>